<reference evidence="1 2" key="1">
    <citation type="submission" date="2017-06" db="EMBL/GenBank/DDBJ databases">
        <title>Draft Genome Sequence of Bacillus sp Strain 36R Isolated from saline sediment at Atanasia, Sonora, Mexico.</title>
        <authorList>
            <person name="Sanchez Diaz R."/>
            <person name="Quiroz Macias M.E."/>
            <person name="Ibarra Gamez J.C."/>
            <person name="Enciso Ibarra J."/>
            <person name="Gomez Gil B."/>
            <person name="Galaviz Silva L."/>
        </authorList>
    </citation>
    <scope>NUCLEOTIDE SEQUENCE [LARGE SCALE GENOMIC DNA]</scope>
    <source>
        <strain evidence="1 2">36R_ATNSAL</strain>
    </source>
</reference>
<dbReference type="EMBL" id="NKHG01000135">
    <property type="protein sequence ID" value="PCK17657.1"/>
    <property type="molecule type" value="Genomic_DNA"/>
</dbReference>
<protein>
    <submittedName>
        <fullName evidence="1">Uncharacterized protein</fullName>
    </submittedName>
</protein>
<dbReference type="Proteomes" id="UP000228754">
    <property type="component" value="Unassembled WGS sequence"/>
</dbReference>
<organism evidence="1 2">
    <name type="scientific">Bacillus pumilus</name>
    <name type="common">Bacillus mesentericus</name>
    <dbReference type="NCBI Taxonomy" id="1408"/>
    <lineage>
        <taxon>Bacteria</taxon>
        <taxon>Bacillati</taxon>
        <taxon>Bacillota</taxon>
        <taxon>Bacilli</taxon>
        <taxon>Bacillales</taxon>
        <taxon>Bacillaceae</taxon>
        <taxon>Bacillus</taxon>
    </lineage>
</organism>
<comment type="caution">
    <text evidence="1">The sequence shown here is derived from an EMBL/GenBank/DDBJ whole genome shotgun (WGS) entry which is preliminary data.</text>
</comment>
<name>A0A2A5IL16_BACPU</name>
<sequence>MKTIDFVKKSTIDTFIEIERKSNEKRLSYTEIKTLVKTARELVSVLSSSLTVDQRKDHSDFFKESTEKLKKIENDLQIALTNSLEKKDYKAHFALSNTYKDIVGLKNQLYVPVDLKCLGENIKRLGGRGTVNLV</sequence>
<dbReference type="AlphaFoldDB" id="A0A2A5IL16"/>
<evidence type="ECO:0000313" key="2">
    <source>
        <dbReference type="Proteomes" id="UP000228754"/>
    </source>
</evidence>
<accession>A0A2A5IL16</accession>
<evidence type="ECO:0000313" key="1">
    <source>
        <dbReference type="EMBL" id="PCK17657.1"/>
    </source>
</evidence>
<proteinExistence type="predicted"/>
<gene>
    <name evidence="1" type="ORF">CEY02_19670</name>
</gene>